<keyword evidence="4" id="KW-0665">Pyrimidine biosynthesis</keyword>
<dbReference type="InterPro" id="IPR011060">
    <property type="entry name" value="RibuloseP-bd_barrel"/>
</dbReference>
<dbReference type="SMART" id="SM00934">
    <property type="entry name" value="OMPdecase"/>
    <property type="match status" value="1"/>
</dbReference>
<comment type="catalytic activity">
    <reaction evidence="6">
        <text>orotidine 5'-phosphate + H(+) = UMP + CO2</text>
        <dbReference type="Rhea" id="RHEA:11596"/>
        <dbReference type="ChEBI" id="CHEBI:15378"/>
        <dbReference type="ChEBI" id="CHEBI:16526"/>
        <dbReference type="ChEBI" id="CHEBI:57538"/>
        <dbReference type="ChEBI" id="CHEBI:57865"/>
        <dbReference type="EC" id="4.1.1.23"/>
    </reaction>
</comment>
<dbReference type="Pfam" id="PF00215">
    <property type="entry name" value="OMPdecase"/>
    <property type="match status" value="1"/>
</dbReference>
<dbReference type="GO" id="GO:0004590">
    <property type="term" value="F:orotidine-5'-phosphate decarboxylase activity"/>
    <property type="evidence" value="ECO:0007669"/>
    <property type="project" value="UniProtKB-UniRule"/>
</dbReference>
<dbReference type="PANTHER" id="PTHR43375">
    <property type="entry name" value="OROTIDINE 5'-PHOSPHATE DECARBOXYLASE"/>
    <property type="match status" value="1"/>
</dbReference>
<evidence type="ECO:0000256" key="6">
    <source>
        <dbReference type="ARBA" id="ARBA00049157"/>
    </source>
</evidence>
<evidence type="ECO:0000256" key="3">
    <source>
        <dbReference type="ARBA" id="ARBA00022793"/>
    </source>
</evidence>
<evidence type="ECO:0000313" key="9">
    <source>
        <dbReference type="EMBL" id="SDT46129.1"/>
    </source>
</evidence>
<evidence type="ECO:0000256" key="1">
    <source>
        <dbReference type="ARBA" id="ARBA00004861"/>
    </source>
</evidence>
<dbReference type="PROSITE" id="PS00156">
    <property type="entry name" value="OMPDECASE"/>
    <property type="match status" value="1"/>
</dbReference>
<dbReference type="NCBIfam" id="TIGR02127">
    <property type="entry name" value="pyrF_sub2"/>
    <property type="match status" value="1"/>
</dbReference>
<comment type="similarity">
    <text evidence="2">Belongs to the OMP decarboxylase family. Type 2 subfamily.</text>
</comment>
<dbReference type="CDD" id="cd04725">
    <property type="entry name" value="OMP_decarboxylase_like"/>
    <property type="match status" value="1"/>
</dbReference>
<dbReference type="SUPFAM" id="SSF51366">
    <property type="entry name" value="Ribulose-phoshate binding barrel"/>
    <property type="match status" value="1"/>
</dbReference>
<dbReference type="RefSeq" id="WP_091531044.1">
    <property type="nucleotide sequence ID" value="NZ_LT629772.1"/>
</dbReference>
<accession>A0A1H2AJT2</accession>
<evidence type="ECO:0000256" key="7">
    <source>
        <dbReference type="NCBIfam" id="TIGR02127"/>
    </source>
</evidence>
<gene>
    <name evidence="9" type="ORF">SAMN04489812_5991</name>
</gene>
<dbReference type="Gene3D" id="3.20.20.70">
    <property type="entry name" value="Aldolase class I"/>
    <property type="match status" value="1"/>
</dbReference>
<protein>
    <recommendedName>
        <fullName evidence="7">Orotidine-5'-phosphate decarboxylase</fullName>
        <ecNumber evidence="7">4.1.1.23</ecNumber>
    </recommendedName>
</protein>
<dbReference type="STRING" id="630515.SAMN04489812_5991"/>
<dbReference type="GO" id="GO:0006207">
    <property type="term" value="P:'de novo' pyrimidine nucleobase biosynthetic process"/>
    <property type="evidence" value="ECO:0007669"/>
    <property type="project" value="InterPro"/>
</dbReference>
<dbReference type="InterPro" id="IPR011995">
    <property type="entry name" value="OMPdecase_type-2"/>
</dbReference>
<evidence type="ECO:0000256" key="4">
    <source>
        <dbReference type="ARBA" id="ARBA00022975"/>
    </source>
</evidence>
<keyword evidence="5" id="KW-0456">Lyase</keyword>
<evidence type="ECO:0000256" key="2">
    <source>
        <dbReference type="ARBA" id="ARBA00008847"/>
    </source>
</evidence>
<organism evidence="9 10">
    <name type="scientific">Microlunatus soli</name>
    <dbReference type="NCBI Taxonomy" id="630515"/>
    <lineage>
        <taxon>Bacteria</taxon>
        <taxon>Bacillati</taxon>
        <taxon>Actinomycetota</taxon>
        <taxon>Actinomycetes</taxon>
        <taxon>Propionibacteriales</taxon>
        <taxon>Propionibacteriaceae</taxon>
        <taxon>Microlunatus</taxon>
    </lineage>
</organism>
<dbReference type="UniPathway" id="UPA00070">
    <property type="reaction ID" value="UER00120"/>
</dbReference>
<dbReference type="InterPro" id="IPR013785">
    <property type="entry name" value="Aldolase_TIM"/>
</dbReference>
<dbReference type="PANTHER" id="PTHR43375:SF1">
    <property type="entry name" value="OROTIDINE 5'-PHOSPHATE DECARBOXYLASE"/>
    <property type="match status" value="1"/>
</dbReference>
<sequence>MTQQDSAGYGERLRTAVDKYGQLCVGIDPHPGVLDTWDLPHDASGLERCARGMIEAVAGRVAIVKPQSAFFEAYGSAGVAVLELLLADARDAGLLTLLDIKRGDIGSTMDAYAQAYLADGSSLAADAVTLSPYLGAGSLDGSITLAEQTGRGVYILAATSNPEGASVQRARTADGVTISQSMIDFAGRCNADAVAAGQWGNVGVVFGATVPADHGLDLDNLGGSILAPGFGAQGGTSDGIRDVFGSAYPHVLPSSSRGILAAGPDPDAIRAAVDATQESLRG</sequence>
<dbReference type="OrthoDB" id="9808470at2"/>
<dbReference type="InterPro" id="IPR018089">
    <property type="entry name" value="OMPdecase_AS"/>
</dbReference>
<name>A0A1H2AJT2_9ACTN</name>
<evidence type="ECO:0000259" key="8">
    <source>
        <dbReference type="SMART" id="SM00934"/>
    </source>
</evidence>
<keyword evidence="3" id="KW-0210">Decarboxylase</keyword>
<dbReference type="EMBL" id="LT629772">
    <property type="protein sequence ID" value="SDT46129.1"/>
    <property type="molecule type" value="Genomic_DNA"/>
</dbReference>
<keyword evidence="10" id="KW-1185">Reference proteome</keyword>
<dbReference type="Proteomes" id="UP000199103">
    <property type="component" value="Chromosome I"/>
</dbReference>
<feature type="domain" description="Orotidine 5'-phosphate decarboxylase" evidence="8">
    <location>
        <begin position="22"/>
        <end position="272"/>
    </location>
</feature>
<proteinExistence type="inferred from homology"/>
<dbReference type="InterPro" id="IPR001754">
    <property type="entry name" value="OMPdeCOase_dom"/>
</dbReference>
<evidence type="ECO:0000313" key="10">
    <source>
        <dbReference type="Proteomes" id="UP000199103"/>
    </source>
</evidence>
<dbReference type="AlphaFoldDB" id="A0A1H2AJT2"/>
<comment type="pathway">
    <text evidence="1">Pyrimidine metabolism; UMP biosynthesis via de novo pathway; UMP from orotate: step 2/2.</text>
</comment>
<evidence type="ECO:0000256" key="5">
    <source>
        <dbReference type="ARBA" id="ARBA00023239"/>
    </source>
</evidence>
<dbReference type="EC" id="4.1.1.23" evidence="7"/>
<dbReference type="GO" id="GO:0044205">
    <property type="term" value="P:'de novo' UMP biosynthetic process"/>
    <property type="evidence" value="ECO:0007669"/>
    <property type="project" value="UniProtKB-UniPathway"/>
</dbReference>
<reference evidence="9 10" key="1">
    <citation type="submission" date="2016-10" db="EMBL/GenBank/DDBJ databases">
        <authorList>
            <person name="de Groot N.N."/>
        </authorList>
    </citation>
    <scope>NUCLEOTIDE SEQUENCE [LARGE SCALE GENOMIC DNA]</scope>
    <source>
        <strain evidence="9 10">DSM 21800</strain>
    </source>
</reference>